<evidence type="ECO:0000313" key="2">
    <source>
        <dbReference type="Proteomes" id="UP000494363"/>
    </source>
</evidence>
<keyword evidence="2" id="KW-1185">Reference proteome</keyword>
<dbReference type="AlphaFoldDB" id="A0A6J5D0R2"/>
<gene>
    <name evidence="1" type="ORF">LMG29542_00305</name>
</gene>
<evidence type="ECO:0000313" key="1">
    <source>
        <dbReference type="EMBL" id="CAB3746822.1"/>
    </source>
</evidence>
<dbReference type="SUPFAM" id="SSF47240">
    <property type="entry name" value="Ferritin-like"/>
    <property type="match status" value="1"/>
</dbReference>
<dbReference type="InterPro" id="IPR025859">
    <property type="entry name" value="AurF/CmlI"/>
</dbReference>
<dbReference type="EMBL" id="CADIKH010000001">
    <property type="protein sequence ID" value="CAB3746822.1"/>
    <property type="molecule type" value="Genomic_DNA"/>
</dbReference>
<dbReference type="Pfam" id="PF11583">
    <property type="entry name" value="AurF"/>
    <property type="match status" value="1"/>
</dbReference>
<organism evidence="1 2">
    <name type="scientific">Paraburkholderia humisilvae</name>
    <dbReference type="NCBI Taxonomy" id="627669"/>
    <lineage>
        <taxon>Bacteria</taxon>
        <taxon>Pseudomonadati</taxon>
        <taxon>Pseudomonadota</taxon>
        <taxon>Betaproteobacteria</taxon>
        <taxon>Burkholderiales</taxon>
        <taxon>Burkholderiaceae</taxon>
        <taxon>Paraburkholderia</taxon>
    </lineage>
</organism>
<dbReference type="Proteomes" id="UP000494363">
    <property type="component" value="Unassembled WGS sequence"/>
</dbReference>
<dbReference type="InterPro" id="IPR012348">
    <property type="entry name" value="RNR-like"/>
</dbReference>
<dbReference type="GO" id="GO:0016491">
    <property type="term" value="F:oxidoreductase activity"/>
    <property type="evidence" value="ECO:0007669"/>
    <property type="project" value="InterPro"/>
</dbReference>
<dbReference type="RefSeq" id="WP_175224426.1">
    <property type="nucleotide sequence ID" value="NZ_CADIKH010000001.1"/>
</dbReference>
<protein>
    <submittedName>
        <fullName evidence="1">Uncharacterized protein</fullName>
    </submittedName>
</protein>
<dbReference type="InterPro" id="IPR009078">
    <property type="entry name" value="Ferritin-like_SF"/>
</dbReference>
<dbReference type="Gene3D" id="1.10.620.20">
    <property type="entry name" value="Ribonucleotide Reductase, subunit A"/>
    <property type="match status" value="1"/>
</dbReference>
<sequence>MNRFKPINHDAHLHYLHPNRMRWEHAAGPDELLFLSQALIGDAGQEKKAIAYLYKELSQLAELEMHVATVLCRIVCEMQAERTPLSAGDTLYHALSCFAAEEINHANSFYQYVRHLSGRDIKLTGNLFRERVELYSGNESPLIKLAALCSAAYVGESVITVFERRLKVLDPMQHRFLTQLLHFHGLDEARHIQCDHAVFDDIVPALSVADRQRMHRLIDDTESLNTQLAIASAETVKAAFDLDYTEGNAAARTQLDITLRFREIVQSGDLIRKVDDGIDEDTAAMLTRFSSAPRVHAH</sequence>
<reference evidence="1 2" key="1">
    <citation type="submission" date="2020-04" db="EMBL/GenBank/DDBJ databases">
        <authorList>
            <person name="De Canck E."/>
        </authorList>
    </citation>
    <scope>NUCLEOTIDE SEQUENCE [LARGE SCALE GENOMIC DNA]</scope>
    <source>
        <strain evidence="1 2">LMG 29542</strain>
    </source>
</reference>
<name>A0A6J5D0R2_9BURK</name>
<accession>A0A6J5D0R2</accession>
<proteinExistence type="predicted"/>